<dbReference type="PROSITE" id="PS51147">
    <property type="entry name" value="PFTA"/>
    <property type="match status" value="4"/>
</dbReference>
<accession>A0AAF0DL53</accession>
<evidence type="ECO:0000313" key="8">
    <source>
        <dbReference type="EMBL" id="WEW60841.1"/>
    </source>
</evidence>
<evidence type="ECO:0000256" key="2">
    <source>
        <dbReference type="ARBA" id="ARBA00022602"/>
    </source>
</evidence>
<keyword evidence="3 6" id="KW-0808">Transferase</keyword>
<dbReference type="PANTHER" id="PTHR11129:SF2">
    <property type="entry name" value="GERANYLGERANYL TRANSFERASE TYPE-2 SUBUNIT ALPHA"/>
    <property type="match status" value="1"/>
</dbReference>
<keyword evidence="9" id="KW-1185">Reference proteome</keyword>
<reference evidence="8" key="1">
    <citation type="submission" date="2023-03" db="EMBL/GenBank/DDBJ databases">
        <title>Emydomyces testavorans Genome Sequence.</title>
        <authorList>
            <person name="Hoyer L."/>
        </authorList>
    </citation>
    <scope>NUCLEOTIDE SEQUENCE</scope>
    <source>
        <strain evidence="8">16-2883</strain>
    </source>
</reference>
<comment type="function">
    <text evidence="6">Catalyzes the transfer of a geranyl-geranyl moiety from geranyl-geranyl pyrophosphate to cysteines occuring in specific C-terminal amino acid sequences.</text>
</comment>
<evidence type="ECO:0000256" key="7">
    <source>
        <dbReference type="SAM" id="MobiDB-lite"/>
    </source>
</evidence>
<dbReference type="EMBL" id="CP120630">
    <property type="protein sequence ID" value="WEW60841.1"/>
    <property type="molecule type" value="Genomic_DNA"/>
</dbReference>
<dbReference type="AlphaFoldDB" id="A0AAF0DL53"/>
<gene>
    <name evidence="8" type="primary">BET4</name>
    <name evidence="8" type="ORF">PRK78_006329</name>
</gene>
<dbReference type="GO" id="GO:0005968">
    <property type="term" value="C:Rab-protein geranylgeranyltransferase complex"/>
    <property type="evidence" value="ECO:0007669"/>
    <property type="project" value="TreeGrafter"/>
</dbReference>
<dbReference type="Pfam" id="PF01239">
    <property type="entry name" value="PPTA"/>
    <property type="match status" value="4"/>
</dbReference>
<dbReference type="SUPFAM" id="SSF48439">
    <property type="entry name" value="Protein prenylyltransferase"/>
    <property type="match status" value="1"/>
</dbReference>
<dbReference type="InterPro" id="IPR002088">
    <property type="entry name" value="Prenyl_trans_a"/>
</dbReference>
<evidence type="ECO:0000256" key="4">
    <source>
        <dbReference type="ARBA" id="ARBA00022737"/>
    </source>
</evidence>
<evidence type="ECO:0000256" key="1">
    <source>
        <dbReference type="ARBA" id="ARBA00006734"/>
    </source>
</evidence>
<feature type="region of interest" description="Disordered" evidence="7">
    <location>
        <begin position="1"/>
        <end position="34"/>
    </location>
</feature>
<evidence type="ECO:0000256" key="3">
    <source>
        <dbReference type="ARBA" id="ARBA00022679"/>
    </source>
</evidence>
<organism evidence="8 9">
    <name type="scientific">Emydomyces testavorans</name>
    <dbReference type="NCBI Taxonomy" id="2070801"/>
    <lineage>
        <taxon>Eukaryota</taxon>
        <taxon>Fungi</taxon>
        <taxon>Dikarya</taxon>
        <taxon>Ascomycota</taxon>
        <taxon>Pezizomycotina</taxon>
        <taxon>Eurotiomycetes</taxon>
        <taxon>Eurotiomycetidae</taxon>
        <taxon>Onygenales</taxon>
        <taxon>Nannizziopsiaceae</taxon>
        <taxon>Emydomyces</taxon>
    </lineage>
</organism>
<protein>
    <recommendedName>
        <fullName evidence="6">Geranylgeranyl transferase type-2 subunit alpha</fullName>
        <ecNumber evidence="6">2.5.1.60</ecNumber>
    </recommendedName>
    <alternativeName>
        <fullName evidence="6">Geranylgeranyl transferase type II subunit alpha</fullName>
    </alternativeName>
</protein>
<comment type="catalytic activity">
    <reaction evidence="5 6">
        <text>geranylgeranyl diphosphate + L-cysteinyl-[protein] = S-geranylgeranyl-L-cysteinyl-[protein] + diphosphate</text>
        <dbReference type="Rhea" id="RHEA:21240"/>
        <dbReference type="Rhea" id="RHEA-COMP:10131"/>
        <dbReference type="Rhea" id="RHEA-COMP:11537"/>
        <dbReference type="ChEBI" id="CHEBI:29950"/>
        <dbReference type="ChEBI" id="CHEBI:33019"/>
        <dbReference type="ChEBI" id="CHEBI:57533"/>
        <dbReference type="ChEBI" id="CHEBI:86021"/>
        <dbReference type="EC" id="2.5.1.60"/>
    </reaction>
</comment>
<feature type="compositionally biased region" description="Basic and acidic residues" evidence="7">
    <location>
        <begin position="14"/>
        <end position="34"/>
    </location>
</feature>
<dbReference type="PANTHER" id="PTHR11129">
    <property type="entry name" value="PROTEIN FARNESYLTRANSFERASE ALPHA SUBUNIT/RAB GERANYLGERANYL TRANSFERASE ALPHA SUBUNIT"/>
    <property type="match status" value="1"/>
</dbReference>
<evidence type="ECO:0000313" key="9">
    <source>
        <dbReference type="Proteomes" id="UP001219355"/>
    </source>
</evidence>
<dbReference type="Gene3D" id="1.25.40.120">
    <property type="entry name" value="Protein prenylyltransferase"/>
    <property type="match status" value="1"/>
</dbReference>
<proteinExistence type="inferred from homology"/>
<comment type="similarity">
    <text evidence="1 6">Belongs to the protein prenyltransferase subunit alpha family.</text>
</comment>
<keyword evidence="4" id="KW-0677">Repeat</keyword>
<dbReference type="GO" id="GO:0097354">
    <property type="term" value="P:prenylation"/>
    <property type="evidence" value="ECO:0007669"/>
    <property type="project" value="UniProtKB-UniRule"/>
</dbReference>
<dbReference type="GO" id="GO:0004663">
    <property type="term" value="F:Rab geranylgeranyltransferase activity"/>
    <property type="evidence" value="ECO:0007669"/>
    <property type="project" value="UniProtKB-UniRule"/>
</dbReference>
<evidence type="ECO:0000256" key="5">
    <source>
        <dbReference type="ARBA" id="ARBA00047658"/>
    </source>
</evidence>
<sequence length="377" mass="44630">MASHGVPRIASSQDKTEDARRREHQKIQMQRDKHDYTDNALKKTSELLSENAEYYSIWNYRRRILQFQLENNTVDSGLGPSRLEREKSIEQLIQQELDFLVPLLRQFPKCYWIWNHRLWILEETIRRLTRPVARKFWKEELVLVGKMLSLDGRNFHGWGYRRKIVAVLESLGPETEDSGAEGEKSYLTEAELNYTTKMIGTNLSNFSAWHNRSKLILKMLNERSACDDERRKMLDDGKYRSLHSKKINANLFAELKLIHRALIDPYDQSLWFYHQNLMCTLDRTTASEGIAPNMSDETRIQYLTREIDAITELLDEEEDCKWIYQALIECSLIVWRIQGSISDEAKRSISKWLSNLKRLDPLRKGRWEDLEEIMNKL</sequence>
<dbReference type="EC" id="2.5.1.60" evidence="6"/>
<evidence type="ECO:0000256" key="6">
    <source>
        <dbReference type="RuleBase" id="RU367120"/>
    </source>
</evidence>
<name>A0AAF0DL53_9EURO</name>
<dbReference type="Proteomes" id="UP001219355">
    <property type="component" value="Chromosome 4"/>
</dbReference>
<keyword evidence="2 6" id="KW-0637">Prenyltransferase</keyword>